<evidence type="ECO:0000313" key="3">
    <source>
        <dbReference type="Proteomes" id="UP000023268"/>
    </source>
</evidence>
<sequence length="470" mass="52122">MKLYNDHVENFGVRVIYLFNTINSFCVLSSIFALAVAYFFVPYPVAVLPMIGAAIIAFALMKVADWHPYYVPCALLSLLYLFIAYTPGYQTYLMALLGVTVFYLGVLLVINGGPQVIVGRDITIPFRMLVQCITTVVPTTLSLPISVFFGYFLTSTVLITGHVAQGSLPLTPLLATLAVNIVCALIVRKYLPDNIPTNQYRPDQPISKPFKKVVILNIDGGRWDTIQKLNLPNINRMIGDGAHVKNGLLTVYRALTNPAFGTILTGARPQEHGIFDNNIGQSLKVEGLGDLAKITIYGCMHMKHFAKDGWETKIVSLPTIGIQKSDDVAMEWLLDDLRNDKKTQLFVFDYSEADFCGHSYGGQSSQYHEALKKVDARIGKVVEVIESLEDAEDIAVIVCADHGLHNLDHGYRLFKGESYVPCIFYGKRIKQGYAIEKDGMINDICLTAAWMLGKRYPANAQGQVFDTVVA</sequence>
<name>A0A016XL07_9BURK</name>
<proteinExistence type="predicted"/>
<evidence type="ECO:0000256" key="1">
    <source>
        <dbReference type="SAM" id="Phobius"/>
    </source>
</evidence>
<accession>A0A016XL07</accession>
<dbReference type="RefSeq" id="WP_035605091.1">
    <property type="nucleotide sequence ID" value="NZ_JEMG01000001.1"/>
</dbReference>
<keyword evidence="1" id="KW-0812">Transmembrane</keyword>
<protein>
    <submittedName>
        <fullName evidence="2">Uncharacterized protein</fullName>
    </submittedName>
</protein>
<feature type="transmembrane region" description="Helical" evidence="1">
    <location>
        <begin position="92"/>
        <end position="111"/>
    </location>
</feature>
<dbReference type="SUPFAM" id="SSF53649">
    <property type="entry name" value="Alkaline phosphatase-like"/>
    <property type="match status" value="1"/>
</dbReference>
<dbReference type="InterPro" id="IPR017850">
    <property type="entry name" value="Alkaline_phosphatase_core_sf"/>
</dbReference>
<dbReference type="OrthoDB" id="9766127at2"/>
<feature type="transmembrane region" description="Helical" evidence="1">
    <location>
        <begin position="173"/>
        <end position="191"/>
    </location>
</feature>
<feature type="transmembrane region" description="Helical" evidence="1">
    <location>
        <begin position="132"/>
        <end position="153"/>
    </location>
</feature>
<dbReference type="Gene3D" id="3.40.720.10">
    <property type="entry name" value="Alkaline Phosphatase, subunit A"/>
    <property type="match status" value="2"/>
</dbReference>
<evidence type="ECO:0000313" key="2">
    <source>
        <dbReference type="EMBL" id="EYC52789.1"/>
    </source>
</evidence>
<keyword evidence="1" id="KW-0472">Membrane</keyword>
<organism evidence="2 3">
    <name type="scientific">Hylemonella gracilis str. Niagara R</name>
    <dbReference type="NCBI Taxonomy" id="1458275"/>
    <lineage>
        <taxon>Bacteria</taxon>
        <taxon>Pseudomonadati</taxon>
        <taxon>Pseudomonadota</taxon>
        <taxon>Betaproteobacteria</taxon>
        <taxon>Burkholderiales</taxon>
        <taxon>Comamonadaceae</taxon>
        <taxon>Hylemonella</taxon>
    </lineage>
</organism>
<feature type="transmembrane region" description="Helical" evidence="1">
    <location>
        <begin position="43"/>
        <end position="61"/>
    </location>
</feature>
<dbReference type="eggNOG" id="COG1524">
    <property type="taxonomic scope" value="Bacteria"/>
</dbReference>
<dbReference type="Proteomes" id="UP000023268">
    <property type="component" value="Unassembled WGS sequence"/>
</dbReference>
<feature type="transmembrane region" description="Helical" evidence="1">
    <location>
        <begin position="12"/>
        <end position="37"/>
    </location>
</feature>
<dbReference type="STRING" id="1458275.AZ34_04190"/>
<reference evidence="2 3" key="1">
    <citation type="submission" date="2014-02" db="EMBL/GenBank/DDBJ databases">
        <title>Draft Genome of Hylemonella gracilis isolated from the Niagara River.</title>
        <authorList>
            <person name="Pawlowski D.R."/>
            <person name="Koudelka G.B."/>
        </authorList>
    </citation>
    <scope>NUCLEOTIDE SEQUENCE [LARGE SCALE GENOMIC DNA]</scope>
    <source>
        <strain evidence="2 3">Niagara R</strain>
    </source>
</reference>
<gene>
    <name evidence="2" type="ORF">AZ34_04190</name>
</gene>
<dbReference type="PANTHER" id="PTHR10151:SF120">
    <property type="entry name" value="BIS(5'-ADENOSYL)-TRIPHOSPHATASE"/>
    <property type="match status" value="1"/>
</dbReference>
<dbReference type="InterPro" id="IPR002591">
    <property type="entry name" value="Phosphodiest/P_Trfase"/>
</dbReference>
<dbReference type="PANTHER" id="PTHR10151">
    <property type="entry name" value="ECTONUCLEOTIDE PYROPHOSPHATASE/PHOSPHODIESTERASE"/>
    <property type="match status" value="1"/>
</dbReference>
<comment type="caution">
    <text evidence="2">The sequence shown here is derived from an EMBL/GenBank/DDBJ whole genome shotgun (WGS) entry which is preliminary data.</text>
</comment>
<keyword evidence="1" id="KW-1133">Transmembrane helix</keyword>
<dbReference type="GO" id="GO:0016787">
    <property type="term" value="F:hydrolase activity"/>
    <property type="evidence" value="ECO:0007669"/>
    <property type="project" value="UniProtKB-ARBA"/>
</dbReference>
<dbReference type="Pfam" id="PF01663">
    <property type="entry name" value="Phosphodiest"/>
    <property type="match status" value="2"/>
</dbReference>
<dbReference type="AlphaFoldDB" id="A0A016XL07"/>
<dbReference type="EMBL" id="JEMG01000001">
    <property type="protein sequence ID" value="EYC52789.1"/>
    <property type="molecule type" value="Genomic_DNA"/>
</dbReference>
<feature type="transmembrane region" description="Helical" evidence="1">
    <location>
        <begin position="68"/>
        <end position="86"/>
    </location>
</feature>